<dbReference type="Gene3D" id="3.10.105.10">
    <property type="entry name" value="Dipeptide-binding Protein, Domain 3"/>
    <property type="match status" value="1"/>
</dbReference>
<dbReference type="GO" id="GO:1904680">
    <property type="term" value="F:peptide transmembrane transporter activity"/>
    <property type="evidence" value="ECO:0007669"/>
    <property type="project" value="TreeGrafter"/>
</dbReference>
<dbReference type="EMBL" id="NXNI01000001">
    <property type="protein sequence ID" value="PCR92205.1"/>
    <property type="molecule type" value="Genomic_DNA"/>
</dbReference>
<reference evidence="6 7" key="1">
    <citation type="submission" date="2017-09" db="EMBL/GenBank/DDBJ databases">
        <title>Genome sequences of Natrinema ejinorence JCM 13890T.</title>
        <authorList>
            <person name="Roh S.W."/>
            <person name="Kim Y.B."/>
            <person name="Kim J.Y."/>
        </authorList>
    </citation>
    <scope>NUCLEOTIDE SEQUENCE [LARGE SCALE GENOMIC DNA]</scope>
    <source>
        <strain evidence="6 7">JCM 13890</strain>
    </source>
</reference>
<dbReference type="GO" id="GO:0015833">
    <property type="term" value="P:peptide transport"/>
    <property type="evidence" value="ECO:0007669"/>
    <property type="project" value="TreeGrafter"/>
</dbReference>
<organism evidence="6 7">
    <name type="scientific">Natrinema ejinorense</name>
    <dbReference type="NCBI Taxonomy" id="373386"/>
    <lineage>
        <taxon>Archaea</taxon>
        <taxon>Methanobacteriati</taxon>
        <taxon>Methanobacteriota</taxon>
        <taxon>Stenosarchaea group</taxon>
        <taxon>Halobacteria</taxon>
        <taxon>Halobacteriales</taxon>
        <taxon>Natrialbaceae</taxon>
        <taxon>Natrinema</taxon>
    </lineage>
</organism>
<dbReference type="Proteomes" id="UP000219689">
    <property type="component" value="Unassembled WGS sequence"/>
</dbReference>
<dbReference type="Gene3D" id="3.40.190.10">
    <property type="entry name" value="Periplasmic binding protein-like II"/>
    <property type="match status" value="1"/>
</dbReference>
<evidence type="ECO:0000259" key="5">
    <source>
        <dbReference type="Pfam" id="PF00496"/>
    </source>
</evidence>
<feature type="domain" description="Solute-binding protein family 5" evidence="5">
    <location>
        <begin position="87"/>
        <end position="410"/>
    </location>
</feature>
<evidence type="ECO:0000256" key="1">
    <source>
        <dbReference type="ARBA" id="ARBA00004196"/>
    </source>
</evidence>
<evidence type="ECO:0000256" key="3">
    <source>
        <dbReference type="ARBA" id="ARBA00022448"/>
    </source>
</evidence>
<dbReference type="AlphaFoldDB" id="A0A2A5QZC8"/>
<evidence type="ECO:0000256" key="2">
    <source>
        <dbReference type="ARBA" id="ARBA00005695"/>
    </source>
</evidence>
<evidence type="ECO:0000256" key="4">
    <source>
        <dbReference type="ARBA" id="ARBA00022729"/>
    </source>
</evidence>
<accession>A0A2A5QZC8</accession>
<comment type="similarity">
    <text evidence="2">Belongs to the bacterial solute-binding protein 5 family.</text>
</comment>
<sequence length="569" mass="64269">MVRSSASGDYSDVVSRREFVSLAGATGAAAVAGCLSGDSDDGDWFVGTQTDFPASNYHWNLLQGWKIPHDRFGLFAQWTQYLIEDDEFHPHLVREWEHDDGEMTLTLSEEFTWGSGDDITADDLAFQLEILEAAQQPIWQFIEDVEATDEYELTVSYPAETNPDLIEYALLAEQAAYSPADWEGENWEDDPAGVEIKDPDPSGPIALTEHNDDYSQTEPRDGLEEYADHHLADHYNWDGYRTENRSKNNNVYESLKRGEAHGQHSLYAPPEILETFPEHIRNFQVPGGFGMAIWFDHEAEPWDQREVRQALYHSIDREAVISTVGESTKVGPHPAPTGLTWATVDDWLGSSEPDGFTVYDHDPDRAEALLEEAGYEMGEIEVELAYPEGWSDWADASQTIVDHLNEAGWDAAGDPRGGGPGSYAGSGPDVFVDQHTEGGAPRMNHPYFSLDYILRNRLRDTEGHFANYPTEIELDGETIDIEAALQELATTSDRSEQEEIVERLARVVNEDVPCIYVMEKYEQSFINGDRFEIPDDSPHFYSYWPMWWLPKVDESLEGYDTPGLMKLDD</sequence>
<dbReference type="InterPro" id="IPR019546">
    <property type="entry name" value="TAT_signal_bac_arc"/>
</dbReference>
<keyword evidence="3" id="KW-0813">Transport</keyword>
<dbReference type="PANTHER" id="PTHR30290">
    <property type="entry name" value="PERIPLASMIC BINDING COMPONENT OF ABC TRANSPORTER"/>
    <property type="match status" value="1"/>
</dbReference>
<keyword evidence="4" id="KW-0732">Signal</keyword>
<dbReference type="InterPro" id="IPR000914">
    <property type="entry name" value="SBP_5_dom"/>
</dbReference>
<dbReference type="SUPFAM" id="SSF53850">
    <property type="entry name" value="Periplasmic binding protein-like II"/>
    <property type="match status" value="1"/>
</dbReference>
<dbReference type="Pfam" id="PF00496">
    <property type="entry name" value="SBP_bac_5"/>
    <property type="match status" value="1"/>
</dbReference>
<keyword evidence="7" id="KW-1185">Reference proteome</keyword>
<gene>
    <name evidence="6" type="ORF">CP557_17715</name>
</gene>
<comment type="caution">
    <text evidence="6">The sequence shown here is derived from an EMBL/GenBank/DDBJ whole genome shotgun (WGS) entry which is preliminary data.</text>
</comment>
<dbReference type="PANTHER" id="PTHR30290:SF10">
    <property type="entry name" value="PERIPLASMIC OLIGOPEPTIDE-BINDING PROTEIN-RELATED"/>
    <property type="match status" value="1"/>
</dbReference>
<protein>
    <recommendedName>
        <fullName evidence="5">Solute-binding protein family 5 domain-containing protein</fullName>
    </recommendedName>
</protein>
<comment type="subcellular location">
    <subcellularLocation>
        <location evidence="1">Cell envelope</location>
    </subcellularLocation>
</comment>
<name>A0A2A5QZC8_9EURY</name>
<dbReference type="NCBIfam" id="TIGR01409">
    <property type="entry name" value="TAT_signal_seq"/>
    <property type="match status" value="1"/>
</dbReference>
<dbReference type="PROSITE" id="PS51257">
    <property type="entry name" value="PROKAR_LIPOPROTEIN"/>
    <property type="match status" value="1"/>
</dbReference>
<dbReference type="OrthoDB" id="233597at2157"/>
<evidence type="ECO:0000313" key="7">
    <source>
        <dbReference type="Proteomes" id="UP000219689"/>
    </source>
</evidence>
<proteinExistence type="inferred from homology"/>
<evidence type="ECO:0000313" key="6">
    <source>
        <dbReference type="EMBL" id="PCR92205.1"/>
    </source>
</evidence>
<dbReference type="InterPro" id="IPR039424">
    <property type="entry name" value="SBP_5"/>
</dbReference>
<dbReference type="RefSeq" id="WP_097381131.1">
    <property type="nucleotide sequence ID" value="NZ_NXNI01000001.1"/>
</dbReference>